<dbReference type="PATRIC" id="fig|61435.8.peg.1384"/>
<proteinExistence type="predicted"/>
<evidence type="ECO:0000313" key="2">
    <source>
        <dbReference type="EMBL" id="RAL68952.1"/>
    </source>
</evidence>
<protein>
    <submittedName>
        <fullName evidence="1">Uncharacterized protein</fullName>
    </submittedName>
</protein>
<evidence type="ECO:0000313" key="4">
    <source>
        <dbReference type="Proteomes" id="UP000076394"/>
    </source>
</evidence>
<dbReference type="EMBL" id="CP011127">
    <property type="protein sequence ID" value="AMU87219.1"/>
    <property type="molecule type" value="Genomic_DNA"/>
</dbReference>
<evidence type="ECO:0000313" key="1">
    <source>
        <dbReference type="EMBL" id="AMU87219.1"/>
    </source>
</evidence>
<evidence type="ECO:0000313" key="3">
    <source>
        <dbReference type="EMBL" id="RAL70140.1"/>
    </source>
</evidence>
<dbReference type="EMBL" id="QGLC01000018">
    <property type="protein sequence ID" value="RAL68952.1"/>
    <property type="molecule type" value="Genomic_DNA"/>
</dbReference>
<sequence>MFGLGGSFLKLLPLVFRGVFNFLYMLRDKISVEKSGCVCCTLTVTGTDI</sequence>
<reference evidence="5 6" key="2">
    <citation type="submission" date="2018-05" db="EMBL/GenBank/DDBJ databases">
        <title>Draft genome sequences of Dehalococcoides mccartyi strains RC and KS.</title>
        <authorList>
            <person name="Higgins S.A."/>
            <person name="Padilla-Crespo E."/>
            <person name="Loeffler F.E."/>
        </authorList>
    </citation>
    <scope>NUCLEOTIDE SEQUENCE [LARGE SCALE GENOMIC DNA]</scope>
    <source>
        <strain evidence="3 5">KS</strain>
        <strain evidence="2 6">RC</strain>
    </source>
</reference>
<evidence type="ECO:0000313" key="6">
    <source>
        <dbReference type="Proteomes" id="UP000249146"/>
    </source>
</evidence>
<accession>A0A142VC19</accession>
<evidence type="ECO:0000313" key="5">
    <source>
        <dbReference type="Proteomes" id="UP000248786"/>
    </source>
</evidence>
<gene>
    <name evidence="3" type="ORF">C1G86_1470</name>
    <name evidence="2" type="ORF">C1G87_1431</name>
    <name evidence="1" type="ORF">Dm11a5_1393</name>
</gene>
<reference evidence="1 4" key="1">
    <citation type="submission" date="2015-03" db="EMBL/GenBank/DDBJ databases">
        <title>Genomic characterization of Dehalococcoides mccartyi strain 11a5, an unusal plasmid-containing chloroethene dechlorinator.</title>
        <authorList>
            <person name="Zhao S."/>
            <person name="Ding C."/>
            <person name="He J."/>
        </authorList>
    </citation>
    <scope>NUCLEOTIDE SEQUENCE [LARGE SCALE GENOMIC DNA]</scope>
    <source>
        <strain evidence="1 4">11a5</strain>
    </source>
</reference>
<dbReference type="AlphaFoldDB" id="A0A142VC19"/>
<dbReference type="Proteomes" id="UP000249146">
    <property type="component" value="Unassembled WGS sequence"/>
</dbReference>
<organism evidence="1 4">
    <name type="scientific">Dehalococcoides mccartyi</name>
    <dbReference type="NCBI Taxonomy" id="61435"/>
    <lineage>
        <taxon>Bacteria</taxon>
        <taxon>Bacillati</taxon>
        <taxon>Chloroflexota</taxon>
        <taxon>Dehalococcoidia</taxon>
        <taxon>Dehalococcoidales</taxon>
        <taxon>Dehalococcoidaceae</taxon>
        <taxon>Dehalococcoides</taxon>
    </lineage>
</organism>
<name>A0A142VC19_9CHLR</name>
<dbReference type="EMBL" id="QGLD01000016">
    <property type="protein sequence ID" value="RAL70140.1"/>
    <property type="molecule type" value="Genomic_DNA"/>
</dbReference>
<dbReference type="Proteomes" id="UP000076394">
    <property type="component" value="Chromosome"/>
</dbReference>
<dbReference type="Proteomes" id="UP000248786">
    <property type="component" value="Unassembled WGS sequence"/>
</dbReference>